<name>S6AFE6_METRE</name>
<dbReference type="Pfam" id="PF06742">
    <property type="entry name" value="DUF1214"/>
    <property type="match status" value="1"/>
</dbReference>
<dbReference type="Gene3D" id="2.60.120.600">
    <property type="entry name" value="Domain of unknown function DUF1214, C-terminal domain"/>
    <property type="match status" value="1"/>
</dbReference>
<evidence type="ECO:0000313" key="5">
    <source>
        <dbReference type="Proteomes" id="UP000015503"/>
    </source>
</evidence>
<dbReference type="Gene3D" id="2.60.40.1610">
    <property type="entry name" value="Domain of unknown function DUF1254"/>
    <property type="match status" value="1"/>
</dbReference>
<reference evidence="4 5" key="1">
    <citation type="journal article" date="2013" name="Genome Announc.">
        <title>Complete Genome Sequence of the Carbazole Degrader Pseudomonas resinovorans Strain CA10 (NBRC 106553).</title>
        <authorList>
            <person name="Shintani M."/>
            <person name="Hosoyama A."/>
            <person name="Ohji S."/>
            <person name="Tsuchikane K."/>
            <person name="Takarada H."/>
            <person name="Yamazoe A."/>
            <person name="Fujita N."/>
            <person name="Nojiri H."/>
        </authorList>
    </citation>
    <scope>NUCLEOTIDE SEQUENCE [LARGE SCALE GENOMIC DNA]</scope>
    <source>
        <strain evidence="4 5">NBRC 106553</strain>
    </source>
</reference>
<feature type="signal peptide" evidence="1">
    <location>
        <begin position="1"/>
        <end position="19"/>
    </location>
</feature>
<dbReference type="InterPro" id="IPR010679">
    <property type="entry name" value="DUF1254"/>
</dbReference>
<accession>S6AFE6</accession>
<protein>
    <recommendedName>
        <fullName evidence="6">DUF1254 domain-containing protein</fullName>
    </recommendedName>
</protein>
<evidence type="ECO:0000313" key="4">
    <source>
        <dbReference type="EMBL" id="BAN48672.1"/>
    </source>
</evidence>
<proteinExistence type="predicted"/>
<dbReference type="OrthoDB" id="9777345at2"/>
<dbReference type="PANTHER" id="PTHR36509">
    <property type="entry name" value="BLL3101 PROTEIN"/>
    <property type="match status" value="1"/>
</dbReference>
<dbReference type="InterPro" id="IPR010621">
    <property type="entry name" value="DUF1214"/>
</dbReference>
<feature type="chain" id="PRO_5004545981" description="DUF1254 domain-containing protein" evidence="1">
    <location>
        <begin position="20"/>
        <end position="496"/>
    </location>
</feature>
<feature type="domain" description="DUF1214" evidence="2">
    <location>
        <begin position="375"/>
        <end position="478"/>
    </location>
</feature>
<feature type="domain" description="DUF1254" evidence="3">
    <location>
        <begin position="94"/>
        <end position="225"/>
    </location>
</feature>
<organism evidence="4 5">
    <name type="scientific">Metapseudomonas resinovorans NBRC 106553</name>
    <dbReference type="NCBI Taxonomy" id="1245471"/>
    <lineage>
        <taxon>Bacteria</taxon>
        <taxon>Pseudomonadati</taxon>
        <taxon>Pseudomonadota</taxon>
        <taxon>Gammaproteobacteria</taxon>
        <taxon>Pseudomonadales</taxon>
        <taxon>Pseudomonadaceae</taxon>
        <taxon>Metapseudomonas</taxon>
    </lineage>
</organism>
<keyword evidence="1" id="KW-0732">Signal</keyword>
<evidence type="ECO:0000256" key="1">
    <source>
        <dbReference type="SAM" id="SignalP"/>
    </source>
</evidence>
<dbReference type="SUPFAM" id="SSF160935">
    <property type="entry name" value="VPA0735-like"/>
    <property type="match status" value="1"/>
</dbReference>
<dbReference type="RefSeq" id="WP_016492818.1">
    <property type="nucleotide sequence ID" value="NC_021499.1"/>
</dbReference>
<dbReference type="InterPro" id="IPR037050">
    <property type="entry name" value="DUF1254_sf"/>
</dbReference>
<dbReference type="Pfam" id="PF06863">
    <property type="entry name" value="DUF1254"/>
    <property type="match status" value="1"/>
</dbReference>
<dbReference type="AlphaFoldDB" id="S6AFE6"/>
<dbReference type="EMBL" id="AP013068">
    <property type="protein sequence ID" value="BAN48672.1"/>
    <property type="molecule type" value="Genomic_DNA"/>
</dbReference>
<dbReference type="PANTHER" id="PTHR36509:SF2">
    <property type="entry name" value="BLL3101 PROTEIN"/>
    <property type="match status" value="1"/>
</dbReference>
<dbReference type="eggNOG" id="COG5361">
    <property type="taxonomic scope" value="Bacteria"/>
</dbReference>
<evidence type="ECO:0008006" key="6">
    <source>
        <dbReference type="Google" id="ProtNLM"/>
    </source>
</evidence>
<evidence type="ECO:0000259" key="2">
    <source>
        <dbReference type="Pfam" id="PF06742"/>
    </source>
</evidence>
<dbReference type="InterPro" id="IPR037049">
    <property type="entry name" value="DUF1214_C_sf"/>
</dbReference>
<dbReference type="Proteomes" id="UP000015503">
    <property type="component" value="Chromosome"/>
</dbReference>
<dbReference type="HOGENOM" id="CLU_027269_1_1_6"/>
<sequence>MGFRLSALALLCAANLANAAEQPHPIQPPPVELIRADRVEPGERPAQKVLYRARQLDAYSIGVQAYVYGWPAVENYRVCSRLLDPAFRHHAPLNSFRHETGPADDQYKLFVTPNGDLLYSQACLDLSQEPLVLHVPDTGDMRYWTAQVTDAYTETVANISKRSVGNRAGDYALVGPGWKGELPKGVTAVPVATHTGFILLRTFFEDRQDLEKRTRVVQRQFTLEPLSAYVSGKDWKAPELPADDRRRAVPADEQALSTSLEFFRILNRAMADAGPRPGEEALWAMFRRIGVGPGLPFDPEKLDSATREALQKAVADGWQLVQDRSATARTKVVNGWGVPQPDQPVGAFGYDYLQRAGLAHRGIYSNTADEYAAMAGIADTEARPLDGNQRYVLHFAKGDFPKVEAYWGLTIYRLPERLFYPNPASRWTLNSVDKGLQYNPDGSLDVLIQREAPAGREANWLPSPDGPFQLIVRAYRAEDPAIFVGDWAPPAIRRID</sequence>
<dbReference type="KEGG" id="pre:PCA10_29400"/>
<keyword evidence="5" id="KW-1185">Reference proteome</keyword>
<gene>
    <name evidence="4" type="ORF">PCA10_29400</name>
</gene>
<dbReference type="PATRIC" id="fig|1245471.3.peg.2959"/>
<evidence type="ECO:0000259" key="3">
    <source>
        <dbReference type="Pfam" id="PF06863"/>
    </source>
</evidence>
<dbReference type="STRING" id="1245471.PCA10_29400"/>